<evidence type="ECO:0008006" key="4">
    <source>
        <dbReference type="Google" id="ProtNLM"/>
    </source>
</evidence>
<accession>A0ABN8HEM5</accession>
<gene>
    <name evidence="2" type="ORF">LMG032447_01323</name>
</gene>
<comment type="caution">
    <text evidence="2">The sequence shown here is derived from an EMBL/GenBank/DDBJ whole genome shotgun (WGS) entry which is preliminary data.</text>
</comment>
<keyword evidence="3" id="KW-1185">Reference proteome</keyword>
<dbReference type="RefSeq" id="WP_248706672.1">
    <property type="nucleotide sequence ID" value="NZ_CAKOET010000008.1"/>
</dbReference>
<reference evidence="2" key="1">
    <citation type="submission" date="2022-03" db="EMBL/GenBank/DDBJ databases">
        <authorList>
            <person name="Hettiarachchi G."/>
        </authorList>
    </citation>
    <scope>NUCLEOTIDE SEQUENCE</scope>
    <source>
        <strain evidence="2">LMG 32447</strain>
    </source>
</reference>
<dbReference type="Proteomes" id="UP000838102">
    <property type="component" value="Unassembled WGS sequence"/>
</dbReference>
<dbReference type="EMBL" id="CAKOEU010000007">
    <property type="protein sequence ID" value="CAH1856594.1"/>
    <property type="molecule type" value="Genomic_DNA"/>
</dbReference>
<evidence type="ECO:0000256" key="1">
    <source>
        <dbReference type="SAM" id="MobiDB-lite"/>
    </source>
</evidence>
<evidence type="ECO:0000313" key="3">
    <source>
        <dbReference type="Proteomes" id="UP000838102"/>
    </source>
</evidence>
<evidence type="ECO:0000313" key="2">
    <source>
        <dbReference type="EMBL" id="CAH1856594.1"/>
    </source>
</evidence>
<protein>
    <recommendedName>
        <fullName evidence="4">Lipoprotein</fullName>
    </recommendedName>
</protein>
<feature type="region of interest" description="Disordered" evidence="1">
    <location>
        <begin position="40"/>
        <end position="77"/>
    </location>
</feature>
<name>A0ABN8HEM5_9LACO</name>
<sequence length="213" mass="23713">MHKKWIIILILAVTIGGISLAVWHGNQKNEHKTAEKNILASSKSTEYDNKNSADSSTNTSNNQSTSTAEQKETTTAHNQELVKQTLVGKGYDVLLVKYNDVDVDKAMAMPGTPQNLVHDGTCFYYFDNDSTYRAKPTAAGNSVGSASGTWTVNDHNITLTMDAGAQRTIPYQIENNEVEFMSWDLNYNGNKLTYNFIPDSSAKAYIERKQIQY</sequence>
<proteinExistence type="predicted"/>
<organism evidence="2 3">
    <name type="scientific">Convivina praedatoris</name>
    <dbReference type="NCBI Taxonomy" id="2880963"/>
    <lineage>
        <taxon>Bacteria</taxon>
        <taxon>Bacillati</taxon>
        <taxon>Bacillota</taxon>
        <taxon>Bacilli</taxon>
        <taxon>Lactobacillales</taxon>
        <taxon>Lactobacillaceae</taxon>
        <taxon>Convivina</taxon>
    </lineage>
</organism>
<feature type="compositionally biased region" description="Low complexity" evidence="1">
    <location>
        <begin position="52"/>
        <end position="67"/>
    </location>
</feature>